<dbReference type="AlphaFoldDB" id="A0A0K9Q0A6"/>
<comment type="caution">
    <text evidence="3">The sequence shown here is derived from an EMBL/GenBank/DDBJ whole genome shotgun (WGS) entry which is preliminary data.</text>
</comment>
<protein>
    <submittedName>
        <fullName evidence="3">Polyketide cyclase/dehydrase and lipid transport-like protein</fullName>
    </submittedName>
</protein>
<name>A0A0K9Q0A6_ZOSMR</name>
<dbReference type="EMBL" id="LFYR01000514">
    <property type="protein sequence ID" value="KMZ73890.1"/>
    <property type="molecule type" value="Genomic_DNA"/>
</dbReference>
<dbReference type="PANTHER" id="PTHR19308:SF9">
    <property type="entry name" value="OS07G0185200 PROTEIN"/>
    <property type="match status" value="1"/>
</dbReference>
<organism evidence="3 4">
    <name type="scientific">Zostera marina</name>
    <name type="common">Eelgrass</name>
    <dbReference type="NCBI Taxonomy" id="29655"/>
    <lineage>
        <taxon>Eukaryota</taxon>
        <taxon>Viridiplantae</taxon>
        <taxon>Streptophyta</taxon>
        <taxon>Embryophyta</taxon>
        <taxon>Tracheophyta</taxon>
        <taxon>Spermatophyta</taxon>
        <taxon>Magnoliopsida</taxon>
        <taxon>Liliopsida</taxon>
        <taxon>Zosteraceae</taxon>
        <taxon>Zostera</taxon>
    </lineage>
</organism>
<evidence type="ECO:0000313" key="3">
    <source>
        <dbReference type="EMBL" id="KMZ73890.1"/>
    </source>
</evidence>
<dbReference type="Proteomes" id="UP000036987">
    <property type="component" value="Unassembled WGS sequence"/>
</dbReference>
<proteinExistence type="predicted"/>
<evidence type="ECO:0000313" key="4">
    <source>
        <dbReference type="Proteomes" id="UP000036987"/>
    </source>
</evidence>
<feature type="transmembrane region" description="Helical" evidence="1">
    <location>
        <begin position="74"/>
        <end position="92"/>
    </location>
</feature>
<accession>A0A0K9Q0A6</accession>
<dbReference type="STRING" id="29655.A0A0K9Q0A6"/>
<feature type="transmembrane region" description="Helical" evidence="1">
    <location>
        <begin position="21"/>
        <end position="45"/>
    </location>
</feature>
<dbReference type="OrthoDB" id="1295045at2759"/>
<dbReference type="SUPFAM" id="SSF55961">
    <property type="entry name" value="Bet v1-like"/>
    <property type="match status" value="1"/>
</dbReference>
<keyword evidence="1" id="KW-0812">Transmembrane</keyword>
<dbReference type="InterPro" id="IPR051213">
    <property type="entry name" value="START_lipid_transfer"/>
</dbReference>
<sequence>MPAIHADITEILRSSVVMETAVDMLLCAVPIWMAVIIGMIIGWSWRPRWTGILFFGLRNKLRFFIPPGFGARRIWLFVVTVLSALSVCRRFLTNFGNKGKADDLRCVNTESDPAVVVDNDGEVLSEIAEEIVTAKDLDHLLDLLDETVNCRVWHNLMEKTTPNMSYQAWQHEPQGGGPIMFSSRTVFEDATPELVRDFFWDDEFRVKWDPMLVHFKILEEFPRTGETIVHWIKKFPFFCSDREYIIGRRIWESGKSYYCVTKGVSHPSLRKREKPRRVE</sequence>
<dbReference type="GO" id="GO:0005737">
    <property type="term" value="C:cytoplasm"/>
    <property type="evidence" value="ECO:0007669"/>
    <property type="project" value="UniProtKB-ARBA"/>
</dbReference>
<dbReference type="PANTHER" id="PTHR19308">
    <property type="entry name" value="PHOSPHATIDYLCHOLINE TRANSFER PROTEIN"/>
    <property type="match status" value="1"/>
</dbReference>
<reference evidence="4" key="1">
    <citation type="journal article" date="2016" name="Nature">
        <title>The genome of the seagrass Zostera marina reveals angiosperm adaptation to the sea.</title>
        <authorList>
            <person name="Olsen J.L."/>
            <person name="Rouze P."/>
            <person name="Verhelst B."/>
            <person name="Lin Y.-C."/>
            <person name="Bayer T."/>
            <person name="Collen J."/>
            <person name="Dattolo E."/>
            <person name="De Paoli E."/>
            <person name="Dittami S."/>
            <person name="Maumus F."/>
            <person name="Michel G."/>
            <person name="Kersting A."/>
            <person name="Lauritano C."/>
            <person name="Lohaus R."/>
            <person name="Toepel M."/>
            <person name="Tonon T."/>
            <person name="Vanneste K."/>
            <person name="Amirebrahimi M."/>
            <person name="Brakel J."/>
            <person name="Bostroem C."/>
            <person name="Chovatia M."/>
            <person name="Grimwood J."/>
            <person name="Jenkins J.W."/>
            <person name="Jueterbock A."/>
            <person name="Mraz A."/>
            <person name="Stam W.T."/>
            <person name="Tice H."/>
            <person name="Bornberg-Bauer E."/>
            <person name="Green P.J."/>
            <person name="Pearson G.A."/>
            <person name="Procaccini G."/>
            <person name="Duarte C.M."/>
            <person name="Schmutz J."/>
            <person name="Reusch T.B.H."/>
            <person name="Van de Peer Y."/>
        </authorList>
    </citation>
    <scope>NUCLEOTIDE SEQUENCE [LARGE SCALE GENOMIC DNA]</scope>
    <source>
        <strain evidence="4">cv. Finnish</strain>
    </source>
</reference>
<dbReference type="GO" id="GO:0008289">
    <property type="term" value="F:lipid binding"/>
    <property type="evidence" value="ECO:0007669"/>
    <property type="project" value="InterPro"/>
</dbReference>
<keyword evidence="4" id="KW-1185">Reference proteome</keyword>
<dbReference type="OMA" id="ASREWQS"/>
<dbReference type="Gene3D" id="3.30.530.20">
    <property type="match status" value="1"/>
</dbReference>
<evidence type="ECO:0000259" key="2">
    <source>
        <dbReference type="PROSITE" id="PS50848"/>
    </source>
</evidence>
<keyword evidence="1" id="KW-0472">Membrane</keyword>
<dbReference type="PROSITE" id="PS50848">
    <property type="entry name" value="START"/>
    <property type="match status" value="1"/>
</dbReference>
<gene>
    <name evidence="3" type="ORF">ZOSMA_13G00960</name>
</gene>
<dbReference type="Pfam" id="PF01852">
    <property type="entry name" value="START"/>
    <property type="match status" value="1"/>
</dbReference>
<evidence type="ECO:0000256" key="1">
    <source>
        <dbReference type="SAM" id="Phobius"/>
    </source>
</evidence>
<feature type="domain" description="START" evidence="2">
    <location>
        <begin position="153"/>
        <end position="279"/>
    </location>
</feature>
<dbReference type="InterPro" id="IPR002913">
    <property type="entry name" value="START_lipid-bd_dom"/>
</dbReference>
<dbReference type="InterPro" id="IPR023393">
    <property type="entry name" value="START-like_dom_sf"/>
</dbReference>
<keyword evidence="1" id="KW-1133">Transmembrane helix</keyword>